<dbReference type="EnsemblPlants" id="AVESA.00010b.r2.1DG0149310.1">
    <property type="protein sequence ID" value="AVESA.00010b.r2.1DG0149310.1.CDS"/>
    <property type="gene ID" value="AVESA.00010b.r2.1DG0149310"/>
</dbReference>
<evidence type="ECO:0000313" key="1">
    <source>
        <dbReference type="EnsemblPlants" id="AVESA.00010b.r2.1DG0149310.1.CDS"/>
    </source>
</evidence>
<protein>
    <submittedName>
        <fullName evidence="1">Uncharacterized protein</fullName>
    </submittedName>
</protein>
<proteinExistence type="predicted"/>
<reference evidence="1" key="2">
    <citation type="submission" date="2025-09" db="UniProtKB">
        <authorList>
            <consortium name="EnsemblPlants"/>
        </authorList>
    </citation>
    <scope>IDENTIFICATION</scope>
</reference>
<organism evidence="1 2">
    <name type="scientific">Avena sativa</name>
    <name type="common">Oat</name>
    <dbReference type="NCBI Taxonomy" id="4498"/>
    <lineage>
        <taxon>Eukaryota</taxon>
        <taxon>Viridiplantae</taxon>
        <taxon>Streptophyta</taxon>
        <taxon>Embryophyta</taxon>
        <taxon>Tracheophyta</taxon>
        <taxon>Spermatophyta</taxon>
        <taxon>Magnoliopsida</taxon>
        <taxon>Liliopsida</taxon>
        <taxon>Poales</taxon>
        <taxon>Poaceae</taxon>
        <taxon>BOP clade</taxon>
        <taxon>Pooideae</taxon>
        <taxon>Poodae</taxon>
        <taxon>Poeae</taxon>
        <taxon>Poeae Chloroplast Group 1 (Aveneae type)</taxon>
        <taxon>Aveninae</taxon>
        <taxon>Avena</taxon>
    </lineage>
</organism>
<evidence type="ECO:0000313" key="2">
    <source>
        <dbReference type="Proteomes" id="UP001732700"/>
    </source>
</evidence>
<sequence length="722" mass="82367">MDLEASILSRHGILERMLVDDNAEPTDLPLSLLESITDCFSLDCQIGSGGFAVVYKGKVGNGMVAVKKLTRTIDVVHENKFHKEVECLMKAKHKNIVRFLGYCAEAHGRVEDYEGKFVMADRRNWLLCFEYVPNGSLEKYITDASSGLEWKERFQIIRGICEGLHYLHMNRILHLDLKPANILLDGHMVPKIADFGISRSLDEEKTHGTTKHLSGTPGYLAPEFYRGKFMFASDIYSLGVIIMEILTGLKGYPEDENVIDSWMNRLDGGMQLEQVRVCTKIGIECMESDPKKRPVVRSIIDMLDETASADETRASSSIYELRLSSLKEKSVRERIGELVGRLEPADTKERSETEDIEERPGNDHPHQREERAAHWSSWEEQDTEQKVKRKGKIISRSNSGVLDKLKIWNFFKRDGRRNLARYEGQVPQIRGLMIFTMEEIKKITRNYLEILCQGGFAIVYGGTLPDYTRVAVKYFRPAYTNEEFVSGVEIQTQMIHKNILKLVGYCLEADGQISVHEYAANGNLSDILHRNKNQMLPIDLCLDIAIGSAEGLRYLHSADIRHGDVKPAKILLDEKFIPKICGFELSQIINVDGSESGTLAGTPGYICPVFYRTSHLTLESDVYGFGALLLELITRKKILYLDDDNSRCNLAVDYRKCYEKEKNGRAMFNEKFTAAEDMFVLEEMGKLAMECLRYDIQDRPDMMEVTNRLVMLRRDRKAQLEL</sequence>
<keyword evidence="2" id="KW-1185">Reference proteome</keyword>
<accession>A0ACD5TZ56</accession>
<dbReference type="Proteomes" id="UP001732700">
    <property type="component" value="Chromosome 1D"/>
</dbReference>
<name>A0ACD5TZ56_AVESA</name>
<reference evidence="1" key="1">
    <citation type="submission" date="2021-05" db="EMBL/GenBank/DDBJ databases">
        <authorList>
            <person name="Scholz U."/>
            <person name="Mascher M."/>
            <person name="Fiebig A."/>
        </authorList>
    </citation>
    <scope>NUCLEOTIDE SEQUENCE [LARGE SCALE GENOMIC DNA]</scope>
</reference>